<feature type="binding site" evidence="9">
    <location>
        <begin position="122"/>
        <end position="124"/>
    </location>
    <ligand>
        <name>(6S)-5,6,7,8-tetrahydrofolate</name>
        <dbReference type="ChEBI" id="CHEBI:57453"/>
    </ligand>
</feature>
<dbReference type="EC" id="2.1.2.1" evidence="9"/>
<keyword evidence="13" id="KW-0489">Methyltransferase</keyword>
<dbReference type="InterPro" id="IPR015421">
    <property type="entry name" value="PyrdxlP-dep_Trfase_major"/>
</dbReference>
<evidence type="ECO:0000259" key="12">
    <source>
        <dbReference type="Pfam" id="PF00464"/>
    </source>
</evidence>
<dbReference type="GO" id="GO:0030170">
    <property type="term" value="F:pyridoxal phosphate binding"/>
    <property type="evidence" value="ECO:0007669"/>
    <property type="project" value="UniProtKB-UniRule"/>
</dbReference>
<dbReference type="GO" id="GO:0032259">
    <property type="term" value="P:methylation"/>
    <property type="evidence" value="ECO:0007669"/>
    <property type="project" value="UniProtKB-KW"/>
</dbReference>
<evidence type="ECO:0000256" key="8">
    <source>
        <dbReference type="ARBA" id="ARBA00022898"/>
    </source>
</evidence>
<evidence type="ECO:0000256" key="10">
    <source>
        <dbReference type="PIRSR" id="PIRSR000412-50"/>
    </source>
</evidence>
<evidence type="ECO:0000256" key="11">
    <source>
        <dbReference type="SAM" id="MobiDB-lite"/>
    </source>
</evidence>
<keyword evidence="6 9" id="KW-0554">One-carbon metabolism</keyword>
<dbReference type="InterPro" id="IPR039429">
    <property type="entry name" value="SHMT-like_dom"/>
</dbReference>
<protein>
    <recommendedName>
        <fullName evidence="9">Serine hydroxymethyltransferase</fullName>
        <shortName evidence="9">SHMT</shortName>
        <shortName evidence="9">Serine methylase</shortName>
        <ecNumber evidence="9">2.1.2.1</ecNumber>
    </recommendedName>
</protein>
<dbReference type="InterPro" id="IPR015424">
    <property type="entry name" value="PyrdxlP-dep_Trfase"/>
</dbReference>
<dbReference type="GO" id="GO:0004372">
    <property type="term" value="F:glycine hydroxymethyltransferase activity"/>
    <property type="evidence" value="ECO:0007669"/>
    <property type="project" value="UniProtKB-UniRule"/>
</dbReference>
<sequence length="405" mass="44212">MRDKQIEKLIKKEEKREKAVVNLIASENYVSSDILRALGSVLTNKYAEGYPGRRYYGGNSVVDEVERLCQERALKLFKLSPDKWHVNVQPLSGSPANVAVYTALLPTDGTGKIMGMTLSHGGHLTHGHSVSASGKFWKQIPYGVSKKTEQLDFAELMAIAKREKPHIIVAGFTAYSRTIDWKKFRAIADAVGAYFMVDMSHIAGLIAGGVHPSPFPYADIVTTTTHKTLRGPRGAMIFARKRKAIQGLVFPQLPPRPDLGLPELIDKAVFPGLQGGPHENAIAAIAVALGEALAPSFNAYAKQIVKNAKTLAGELQKLGWRVVSGGTDNHLMLVDTCANGVSGKEASEKLERAGIIVNMNTIPFDTRKPMDPSGIRLGTPAETTRGKKEKDMVKLAKRIDQVLRR</sequence>
<proteinExistence type="inferred from homology"/>
<dbReference type="AlphaFoldDB" id="A0A1G2D1P9"/>
<dbReference type="GO" id="GO:0035999">
    <property type="term" value="P:tetrahydrofolate interconversion"/>
    <property type="evidence" value="ECO:0007669"/>
    <property type="project" value="UniProtKB-UniRule"/>
</dbReference>
<dbReference type="UniPathway" id="UPA00288">
    <property type="reaction ID" value="UER01023"/>
</dbReference>
<feature type="site" description="Plays an important role in substrate specificity" evidence="9">
    <location>
        <position position="226"/>
    </location>
</feature>
<dbReference type="InterPro" id="IPR015422">
    <property type="entry name" value="PyrdxlP-dep_Trfase_small"/>
</dbReference>
<comment type="similarity">
    <text evidence="3 9">Belongs to the SHMT family.</text>
</comment>
<keyword evidence="8 9" id="KW-0663">Pyridoxal phosphate</keyword>
<dbReference type="InterPro" id="IPR019798">
    <property type="entry name" value="Ser_HO-MeTrfase_PLP_BS"/>
</dbReference>
<keyword evidence="7 9" id="KW-0808">Transferase</keyword>
<evidence type="ECO:0000313" key="14">
    <source>
        <dbReference type="Proteomes" id="UP000177996"/>
    </source>
</evidence>
<comment type="caution">
    <text evidence="9">Lacks conserved residue(s) required for the propagation of feature annotation.</text>
</comment>
<comment type="subunit">
    <text evidence="4 9">Homodimer.</text>
</comment>
<evidence type="ECO:0000256" key="6">
    <source>
        <dbReference type="ARBA" id="ARBA00022563"/>
    </source>
</evidence>
<comment type="pathway">
    <text evidence="9">One-carbon metabolism; tetrahydrofolate interconversion.</text>
</comment>
<dbReference type="GO" id="GO:0019264">
    <property type="term" value="P:glycine biosynthetic process from serine"/>
    <property type="evidence" value="ECO:0007669"/>
    <property type="project" value="UniProtKB-UniRule"/>
</dbReference>
<dbReference type="Gene3D" id="3.40.640.10">
    <property type="entry name" value="Type I PLP-dependent aspartate aminotransferase-like (Major domain)"/>
    <property type="match status" value="1"/>
</dbReference>
<feature type="region of interest" description="Disordered" evidence="11">
    <location>
        <begin position="368"/>
        <end position="387"/>
    </location>
</feature>
<organism evidence="13 14">
    <name type="scientific">Candidatus Lloydbacteria bacterium RIFCSPHIGHO2_02_FULL_50_13</name>
    <dbReference type="NCBI Taxonomy" id="1798661"/>
    <lineage>
        <taxon>Bacteria</taxon>
        <taxon>Candidatus Lloydiibacteriota</taxon>
    </lineage>
</organism>
<dbReference type="Proteomes" id="UP000177996">
    <property type="component" value="Unassembled WGS sequence"/>
</dbReference>
<dbReference type="PIRSF" id="PIRSF000412">
    <property type="entry name" value="SHMT"/>
    <property type="match status" value="1"/>
</dbReference>
<accession>A0A1G2D1P9</accession>
<name>A0A1G2D1P9_9BACT</name>
<evidence type="ECO:0000256" key="7">
    <source>
        <dbReference type="ARBA" id="ARBA00022679"/>
    </source>
</evidence>
<dbReference type="EMBL" id="MHLL01000076">
    <property type="protein sequence ID" value="OGZ06831.1"/>
    <property type="molecule type" value="Genomic_DNA"/>
</dbReference>
<evidence type="ECO:0000256" key="9">
    <source>
        <dbReference type="HAMAP-Rule" id="MF_00051"/>
    </source>
</evidence>
<feature type="binding site" evidence="9">
    <location>
        <position position="118"/>
    </location>
    <ligand>
        <name>(6S)-5,6,7,8-tetrahydrofolate</name>
        <dbReference type="ChEBI" id="CHEBI:57453"/>
    </ligand>
</feature>
<evidence type="ECO:0000313" key="13">
    <source>
        <dbReference type="EMBL" id="OGZ06831.1"/>
    </source>
</evidence>
<dbReference type="Pfam" id="PF00464">
    <property type="entry name" value="SHMT"/>
    <property type="match status" value="1"/>
</dbReference>
<keyword evidence="5 9" id="KW-0963">Cytoplasm</keyword>
<dbReference type="HAMAP" id="MF_00051">
    <property type="entry name" value="SHMT"/>
    <property type="match status" value="1"/>
</dbReference>
<dbReference type="FunFam" id="3.40.640.10:FF:000001">
    <property type="entry name" value="Serine hydroxymethyltransferase"/>
    <property type="match status" value="1"/>
</dbReference>
<dbReference type="UniPathway" id="UPA00193"/>
<dbReference type="InterPro" id="IPR049943">
    <property type="entry name" value="Ser_HO-MeTrfase-like"/>
</dbReference>
<dbReference type="PROSITE" id="PS00096">
    <property type="entry name" value="SHMT"/>
    <property type="match status" value="1"/>
</dbReference>
<evidence type="ECO:0000256" key="4">
    <source>
        <dbReference type="ARBA" id="ARBA00011738"/>
    </source>
</evidence>
<dbReference type="CDD" id="cd00378">
    <property type="entry name" value="SHMT"/>
    <property type="match status" value="1"/>
</dbReference>
<dbReference type="NCBIfam" id="NF000586">
    <property type="entry name" value="PRK00011.1"/>
    <property type="match status" value="1"/>
</dbReference>
<comment type="cofactor">
    <cofactor evidence="1 9 10">
        <name>pyridoxal 5'-phosphate</name>
        <dbReference type="ChEBI" id="CHEBI:597326"/>
    </cofactor>
</comment>
<comment type="caution">
    <text evidence="13">The sequence shown here is derived from an EMBL/GenBank/DDBJ whole genome shotgun (WGS) entry which is preliminary data.</text>
</comment>
<feature type="domain" description="Serine hydroxymethyltransferase-like" evidence="12">
    <location>
        <begin position="2"/>
        <end position="398"/>
    </location>
</feature>
<evidence type="ECO:0000256" key="1">
    <source>
        <dbReference type="ARBA" id="ARBA00001933"/>
    </source>
</evidence>
<dbReference type="PANTHER" id="PTHR11680:SF35">
    <property type="entry name" value="SERINE HYDROXYMETHYLTRANSFERASE 1"/>
    <property type="match status" value="1"/>
</dbReference>
<evidence type="ECO:0000256" key="5">
    <source>
        <dbReference type="ARBA" id="ARBA00022490"/>
    </source>
</evidence>
<dbReference type="GO" id="GO:0008168">
    <property type="term" value="F:methyltransferase activity"/>
    <property type="evidence" value="ECO:0007669"/>
    <property type="project" value="UniProtKB-KW"/>
</dbReference>
<comment type="catalytic activity">
    <reaction evidence="9">
        <text>(6R)-5,10-methylene-5,6,7,8-tetrahydrofolate + glycine + H2O = (6S)-5,6,7,8-tetrahydrofolate + L-serine</text>
        <dbReference type="Rhea" id="RHEA:15481"/>
        <dbReference type="ChEBI" id="CHEBI:15377"/>
        <dbReference type="ChEBI" id="CHEBI:15636"/>
        <dbReference type="ChEBI" id="CHEBI:33384"/>
        <dbReference type="ChEBI" id="CHEBI:57305"/>
        <dbReference type="ChEBI" id="CHEBI:57453"/>
        <dbReference type="EC" id="2.1.2.1"/>
    </reaction>
</comment>
<dbReference type="STRING" id="1798661.A3D65_06745"/>
<comment type="subcellular location">
    <subcellularLocation>
        <location evidence="2 9">Cytoplasm</location>
    </subcellularLocation>
</comment>
<feature type="modified residue" description="N6-(pyridoxal phosphate)lysine" evidence="9 10">
    <location>
        <position position="227"/>
    </location>
</feature>
<reference evidence="13 14" key="1">
    <citation type="journal article" date="2016" name="Nat. Commun.">
        <title>Thousands of microbial genomes shed light on interconnected biogeochemical processes in an aquifer system.</title>
        <authorList>
            <person name="Anantharaman K."/>
            <person name="Brown C.T."/>
            <person name="Hug L.A."/>
            <person name="Sharon I."/>
            <person name="Castelle C.J."/>
            <person name="Probst A.J."/>
            <person name="Thomas B.C."/>
            <person name="Singh A."/>
            <person name="Wilkins M.J."/>
            <person name="Karaoz U."/>
            <person name="Brodie E.L."/>
            <person name="Williams K.H."/>
            <person name="Hubbard S.S."/>
            <person name="Banfield J.F."/>
        </authorList>
    </citation>
    <scope>NUCLEOTIDE SEQUENCE [LARGE SCALE GENOMIC DNA]</scope>
</reference>
<dbReference type="InterPro" id="IPR001085">
    <property type="entry name" value="Ser_HO-MeTrfase"/>
</dbReference>
<comment type="pathway">
    <text evidence="9">Amino-acid biosynthesis; glycine biosynthesis; glycine from L-serine: step 1/1.</text>
</comment>
<gene>
    <name evidence="9 13" type="primary">glyA</name>
    <name evidence="13" type="ORF">A3D65_06745</name>
</gene>
<dbReference type="SUPFAM" id="SSF53383">
    <property type="entry name" value="PLP-dependent transferases"/>
    <property type="match status" value="1"/>
</dbReference>
<keyword evidence="9" id="KW-0028">Amino-acid biosynthesis</keyword>
<dbReference type="GO" id="GO:0005829">
    <property type="term" value="C:cytosol"/>
    <property type="evidence" value="ECO:0007669"/>
    <property type="project" value="TreeGrafter"/>
</dbReference>
<evidence type="ECO:0000256" key="2">
    <source>
        <dbReference type="ARBA" id="ARBA00004496"/>
    </source>
</evidence>
<dbReference type="PANTHER" id="PTHR11680">
    <property type="entry name" value="SERINE HYDROXYMETHYLTRANSFERASE"/>
    <property type="match status" value="1"/>
</dbReference>
<dbReference type="Gene3D" id="3.90.1150.10">
    <property type="entry name" value="Aspartate Aminotransferase, domain 1"/>
    <property type="match status" value="1"/>
</dbReference>
<comment type="function">
    <text evidence="9">Catalyzes the reversible interconversion of serine and glycine with tetrahydrofolate (THF) serving as the one-carbon carrier. This reaction serves as the major source of one-carbon groups required for the biosynthesis of purines, thymidylate, methionine, and other important biomolecules. Also exhibits THF-independent aldolase activity toward beta-hydroxyamino acids, producing glycine and aldehydes, via a retro-aldol mechanism.</text>
</comment>
<evidence type="ECO:0000256" key="3">
    <source>
        <dbReference type="ARBA" id="ARBA00006376"/>
    </source>
</evidence>